<evidence type="ECO:0000256" key="3">
    <source>
        <dbReference type="ARBA" id="ARBA00022676"/>
    </source>
</evidence>
<dbReference type="Pfam" id="PF04101">
    <property type="entry name" value="Glyco_tran_28_C"/>
    <property type="match status" value="1"/>
</dbReference>
<evidence type="ECO:0000259" key="5">
    <source>
        <dbReference type="Pfam" id="PF04101"/>
    </source>
</evidence>
<evidence type="ECO:0000313" key="8">
    <source>
        <dbReference type="Proteomes" id="UP000266313"/>
    </source>
</evidence>
<evidence type="ECO:0000259" key="6">
    <source>
        <dbReference type="Pfam" id="PF06925"/>
    </source>
</evidence>
<protein>
    <recommendedName>
        <fullName evidence="9">Monogalactosyldiacylglycerol synthase</fullName>
    </recommendedName>
</protein>
<reference evidence="7 8" key="1">
    <citation type="submission" date="2016-12" db="EMBL/GenBank/DDBJ databases">
        <title>Genome sequencing of Methylocaldum marinum.</title>
        <authorList>
            <person name="Takeuchi M."/>
            <person name="Kamagata Y."/>
            <person name="Hiraoka S."/>
            <person name="Oshima K."/>
            <person name="Hattori M."/>
            <person name="Iwasaki W."/>
        </authorList>
    </citation>
    <scope>NUCLEOTIDE SEQUENCE [LARGE SCALE GENOMIC DNA]</scope>
    <source>
        <strain evidence="7 8">S8</strain>
    </source>
</reference>
<dbReference type="InterPro" id="IPR007235">
    <property type="entry name" value="Glyco_trans_28_C"/>
</dbReference>
<dbReference type="SUPFAM" id="SSF53756">
    <property type="entry name" value="UDP-Glycosyltransferase/glycogen phosphorylase"/>
    <property type="match status" value="1"/>
</dbReference>
<accession>A0A250KNJ2</accession>
<comment type="subcellular location">
    <subcellularLocation>
        <location evidence="1">Membrane</location>
    </subcellularLocation>
</comment>
<feature type="domain" description="Glycosyl transferase family 28 C-terminal" evidence="5">
    <location>
        <begin position="230"/>
        <end position="360"/>
    </location>
</feature>
<dbReference type="EMBL" id="AP017928">
    <property type="protein sequence ID" value="BBA33260.1"/>
    <property type="molecule type" value="Genomic_DNA"/>
</dbReference>
<evidence type="ECO:0000256" key="1">
    <source>
        <dbReference type="ARBA" id="ARBA00004370"/>
    </source>
</evidence>
<dbReference type="PANTHER" id="PTHR43025:SF3">
    <property type="entry name" value="MONOGALACTOSYLDIACYLGLYCEROL SYNTHASE 1, CHLOROPLASTIC"/>
    <property type="match status" value="1"/>
</dbReference>
<dbReference type="GO" id="GO:0016758">
    <property type="term" value="F:hexosyltransferase activity"/>
    <property type="evidence" value="ECO:0007669"/>
    <property type="project" value="InterPro"/>
</dbReference>
<dbReference type="AlphaFoldDB" id="A0A250KNJ2"/>
<dbReference type="GO" id="GO:0016020">
    <property type="term" value="C:membrane"/>
    <property type="evidence" value="ECO:0007669"/>
    <property type="project" value="UniProtKB-SubCell"/>
</dbReference>
<keyword evidence="3" id="KW-0328">Glycosyltransferase</keyword>
<feature type="domain" description="Diacylglycerol glucosyltransferase N-terminal" evidence="6">
    <location>
        <begin position="98"/>
        <end position="203"/>
    </location>
</feature>
<comment type="similarity">
    <text evidence="2">Belongs to the glycosyltransferase 28 family.</text>
</comment>
<keyword evidence="8" id="KW-1185">Reference proteome</keyword>
<evidence type="ECO:0000256" key="4">
    <source>
        <dbReference type="ARBA" id="ARBA00022679"/>
    </source>
</evidence>
<proteinExistence type="inferred from homology"/>
<sequence>MTKTIEISSIHERPVTEDGKSKRVDIVYFNGGGAHKGIAMALKAELQRSLPEADVRAVNTDQIFSHVSLLDWLTRAGIKLYNTGLQWETMIGLRQYIALGRGLMTLMQPAASRLAAFWKHATPHVVISTIPLCNGIIFAAARESNPEARCVTIPVDFEEFYRRYWFDPALMSYYLCGTERLVQQALQRGVPESHVFPLRGMPVHPSFLAPADTNPAEALEELGLRRDLPTVLIFFGGQGSRYMVDIARRLDAAATPWNLIAICGCHKVAYESLCQWRSRKPKLIVGYTAKVAEYMRLADVMVGKPGPISIHEAIACRVPLVLMDNPSMRILFEYNIRWAEENGIAKRIRSLAETPEAVNKILASGHWRRNVARINVDANACVAACLRQLM</sequence>
<evidence type="ECO:0008006" key="9">
    <source>
        <dbReference type="Google" id="ProtNLM"/>
    </source>
</evidence>
<dbReference type="InterPro" id="IPR009695">
    <property type="entry name" value="Diacylglyc_glucosyltr_N"/>
</dbReference>
<dbReference type="Pfam" id="PF06925">
    <property type="entry name" value="MGDG_synth"/>
    <property type="match status" value="1"/>
</dbReference>
<dbReference type="OrthoDB" id="9810950at2"/>
<name>A0A250KNJ2_9GAMM</name>
<dbReference type="RefSeq" id="WP_119628895.1">
    <property type="nucleotide sequence ID" value="NZ_AP017928.1"/>
</dbReference>
<evidence type="ECO:0000313" key="7">
    <source>
        <dbReference type="EMBL" id="BBA33260.1"/>
    </source>
</evidence>
<dbReference type="KEGG" id="mmai:sS8_1300"/>
<dbReference type="InterPro" id="IPR050519">
    <property type="entry name" value="Glycosyltransf_28_UgtP"/>
</dbReference>
<keyword evidence="4" id="KW-0808">Transferase</keyword>
<organism evidence="7 8">
    <name type="scientific">Methylocaldum marinum</name>
    <dbReference type="NCBI Taxonomy" id="1432792"/>
    <lineage>
        <taxon>Bacteria</taxon>
        <taxon>Pseudomonadati</taxon>
        <taxon>Pseudomonadota</taxon>
        <taxon>Gammaproteobacteria</taxon>
        <taxon>Methylococcales</taxon>
        <taxon>Methylococcaceae</taxon>
        <taxon>Methylocaldum</taxon>
    </lineage>
</organism>
<dbReference type="GO" id="GO:0009247">
    <property type="term" value="P:glycolipid biosynthetic process"/>
    <property type="evidence" value="ECO:0007669"/>
    <property type="project" value="InterPro"/>
</dbReference>
<dbReference type="Proteomes" id="UP000266313">
    <property type="component" value="Chromosome"/>
</dbReference>
<gene>
    <name evidence="7" type="ORF">sS8_1300</name>
</gene>
<evidence type="ECO:0000256" key="2">
    <source>
        <dbReference type="ARBA" id="ARBA00006962"/>
    </source>
</evidence>
<dbReference type="PANTHER" id="PTHR43025">
    <property type="entry name" value="MONOGALACTOSYLDIACYLGLYCEROL SYNTHASE"/>
    <property type="match status" value="1"/>
</dbReference>
<dbReference type="Gene3D" id="3.40.50.2000">
    <property type="entry name" value="Glycogen Phosphorylase B"/>
    <property type="match status" value="1"/>
</dbReference>